<dbReference type="RefSeq" id="WP_269478445.1">
    <property type="nucleotide sequence ID" value="NZ_JAOSHN010000002.1"/>
</dbReference>
<dbReference type="AlphaFoldDB" id="A0A9J6QRS9"/>
<dbReference type="Proteomes" id="UP001065549">
    <property type="component" value="Unassembled WGS sequence"/>
</dbReference>
<accession>A0A9J6QRS9</accession>
<dbReference type="Pfam" id="PF02924">
    <property type="entry name" value="HDPD"/>
    <property type="match status" value="1"/>
</dbReference>
<evidence type="ECO:0000313" key="2">
    <source>
        <dbReference type="Proteomes" id="UP001065549"/>
    </source>
</evidence>
<reference evidence="1" key="1">
    <citation type="submission" date="2022-09" db="EMBL/GenBank/DDBJ databases">
        <title>Culturomic study of gut microbiota in children with autism spectrum disorder.</title>
        <authorList>
            <person name="Efimov B.A."/>
            <person name="Chaplin A.V."/>
            <person name="Sokolova S.R."/>
            <person name="Pikina A.P."/>
            <person name="Korzhanova M."/>
            <person name="Belova V."/>
            <person name="Korostin D."/>
        </authorList>
    </citation>
    <scope>NUCLEOTIDE SEQUENCE</scope>
    <source>
        <strain evidence="1">ASD5510</strain>
    </source>
</reference>
<keyword evidence="2" id="KW-1185">Reference proteome</keyword>
<name>A0A9J6QRS9_9FIRM</name>
<dbReference type="EMBL" id="JAOSHN010000002">
    <property type="protein sequence ID" value="MCU7378132.1"/>
    <property type="molecule type" value="Genomic_DNA"/>
</dbReference>
<proteinExistence type="predicted"/>
<sequence length="133" mass="14339">MSNFLNEKIDTPKRDGLIVDNFPPADVFSVTLRAVDKAVNLERGTVLALSTGTAGDKKMVVLGTEAATNETLEANCILCDDTEVGTADVIGLAYRTGHFARNQLIAVESYELTKTDEEALRKGGILLSDAMNY</sequence>
<protein>
    <submittedName>
        <fullName evidence="1">Head decoration protein</fullName>
    </submittedName>
</protein>
<evidence type="ECO:0000313" key="1">
    <source>
        <dbReference type="EMBL" id="MCU7378132.1"/>
    </source>
</evidence>
<gene>
    <name evidence="1" type="ORF">OBO34_07165</name>
</gene>
<comment type="caution">
    <text evidence="1">The sequence shown here is derived from an EMBL/GenBank/DDBJ whole genome shotgun (WGS) entry which is preliminary data.</text>
</comment>
<dbReference type="InterPro" id="IPR004195">
    <property type="entry name" value="Head_decoration_D"/>
</dbReference>
<organism evidence="1 2">
    <name type="scientific">Hominibacterium faecale</name>
    <dbReference type="NCBI Taxonomy" id="2839743"/>
    <lineage>
        <taxon>Bacteria</taxon>
        <taxon>Bacillati</taxon>
        <taxon>Bacillota</taxon>
        <taxon>Clostridia</taxon>
        <taxon>Peptostreptococcales</taxon>
        <taxon>Anaerovoracaceae</taxon>
        <taxon>Hominibacterium</taxon>
    </lineage>
</organism>